<dbReference type="InterPro" id="IPR011761">
    <property type="entry name" value="ATP-grasp"/>
</dbReference>
<dbReference type="Pfam" id="PF02655">
    <property type="entry name" value="ATP-grasp_3"/>
    <property type="match status" value="1"/>
</dbReference>
<organism evidence="3 4">
    <name type="scientific">Aurantimonas endophytica</name>
    <dbReference type="NCBI Taxonomy" id="1522175"/>
    <lineage>
        <taxon>Bacteria</taxon>
        <taxon>Pseudomonadati</taxon>
        <taxon>Pseudomonadota</taxon>
        <taxon>Alphaproteobacteria</taxon>
        <taxon>Hyphomicrobiales</taxon>
        <taxon>Aurantimonadaceae</taxon>
        <taxon>Aurantimonas</taxon>
    </lineage>
</organism>
<dbReference type="GO" id="GO:0046872">
    <property type="term" value="F:metal ion binding"/>
    <property type="evidence" value="ECO:0007669"/>
    <property type="project" value="InterPro"/>
</dbReference>
<accession>A0A7W6HDV2</accession>
<comment type="caution">
    <text evidence="3">The sequence shown here is derived from an EMBL/GenBank/DDBJ whole genome shotgun (WGS) entry which is preliminary data.</text>
</comment>
<evidence type="ECO:0000259" key="2">
    <source>
        <dbReference type="PROSITE" id="PS50975"/>
    </source>
</evidence>
<dbReference type="SUPFAM" id="SSF56059">
    <property type="entry name" value="Glutathione synthetase ATP-binding domain-like"/>
    <property type="match status" value="1"/>
</dbReference>
<dbReference type="GO" id="GO:0005524">
    <property type="term" value="F:ATP binding"/>
    <property type="evidence" value="ECO:0007669"/>
    <property type="project" value="UniProtKB-UniRule"/>
</dbReference>
<keyword evidence="4" id="KW-1185">Reference proteome</keyword>
<reference evidence="3 4" key="1">
    <citation type="submission" date="2020-08" db="EMBL/GenBank/DDBJ databases">
        <title>Genomic Encyclopedia of Type Strains, Phase IV (KMG-IV): sequencing the most valuable type-strain genomes for metagenomic binning, comparative biology and taxonomic classification.</title>
        <authorList>
            <person name="Goeker M."/>
        </authorList>
    </citation>
    <scope>NUCLEOTIDE SEQUENCE [LARGE SCALE GENOMIC DNA]</scope>
    <source>
        <strain evidence="3 4">DSM 103570</strain>
    </source>
</reference>
<protein>
    <recommendedName>
        <fullName evidence="2">ATP-grasp domain-containing protein</fullName>
    </recommendedName>
</protein>
<dbReference type="EMBL" id="JACIEM010000003">
    <property type="protein sequence ID" value="MBB4003338.1"/>
    <property type="molecule type" value="Genomic_DNA"/>
</dbReference>
<dbReference type="PROSITE" id="PS50975">
    <property type="entry name" value="ATP_GRASP"/>
    <property type="match status" value="1"/>
</dbReference>
<evidence type="ECO:0000313" key="4">
    <source>
        <dbReference type="Proteomes" id="UP000588647"/>
    </source>
</evidence>
<dbReference type="PIRSF" id="PIRSF016817">
    <property type="entry name" value="UCP016817_carboligase"/>
    <property type="match status" value="1"/>
</dbReference>
<keyword evidence="1" id="KW-0547">Nucleotide-binding</keyword>
<dbReference type="InterPro" id="IPR003806">
    <property type="entry name" value="ATP-grasp_PylC-type"/>
</dbReference>
<dbReference type="AlphaFoldDB" id="A0A7W6HDV2"/>
<gene>
    <name evidence="3" type="ORF">GGR03_002419</name>
</gene>
<evidence type="ECO:0000313" key="3">
    <source>
        <dbReference type="EMBL" id="MBB4003338.1"/>
    </source>
</evidence>
<proteinExistence type="predicted"/>
<feature type="domain" description="ATP-grasp" evidence="2">
    <location>
        <begin position="227"/>
        <end position="286"/>
    </location>
</feature>
<keyword evidence="1" id="KW-0067">ATP-binding</keyword>
<evidence type="ECO:0000256" key="1">
    <source>
        <dbReference type="PROSITE-ProRule" id="PRU00409"/>
    </source>
</evidence>
<dbReference type="InterPro" id="IPR016677">
    <property type="entry name" value="UCP016817_carboligase"/>
</dbReference>
<dbReference type="Gene3D" id="3.30.470.20">
    <property type="entry name" value="ATP-grasp fold, B domain"/>
    <property type="match status" value="1"/>
</dbReference>
<dbReference type="Proteomes" id="UP000588647">
    <property type="component" value="Unassembled WGS sequence"/>
</dbReference>
<sequence length="372" mass="38939">MSDRPSVLAAAFSARQIAESARLAGVDALALDFFGDSDLAAAARRSEVLHGHYPDGFDADALIAALERLADGMAPIGFVYGAGFEDRPELLEAIGARWPILGTDPATQRRLKDPETFAALCAEAGVAHPPIGRDLPADPANWLSKKIGGAGGSHVVAATGQPPAPDRYYQRVVAGERISLAFVAAGTRCAFLGFTRQWTVPSAAEPYRYGGAVGPLPDPVPQGPAMQAAVTAILALLPLVGMASADFVLTANGPVLLEINARAGATLDVFESAAQPLLALHLAACRGELPERVSGPGIIRAAGLAWTESDIDLPAGFAWPDFTRDRTTPPASFAAGQPLCTVVAEAETEEAATALFERRVADLRERFERKAA</sequence>
<dbReference type="RefSeq" id="WP_183208294.1">
    <property type="nucleotide sequence ID" value="NZ_JAAAMM010000003.1"/>
</dbReference>
<name>A0A7W6HDV2_9HYPH</name>